<comment type="caution">
    <text evidence="2">The sequence shown here is derived from an EMBL/GenBank/DDBJ whole genome shotgun (WGS) entry which is preliminary data.</text>
</comment>
<sequence length="79" mass="8465">MTWPRYSSPQAKKLTDRSACAASNVGSSTRNVVSPSGPVSMTWSCGICSRTCTTMSNNGLRDSDRWGLTASTTWSNGRS</sequence>
<dbReference type="Proteomes" id="UP000039021">
    <property type="component" value="Unassembled WGS sequence"/>
</dbReference>
<name>A0A916LC51_MYCTX</name>
<evidence type="ECO:0000313" key="2">
    <source>
        <dbReference type="EMBL" id="COY60475.1"/>
    </source>
</evidence>
<feature type="region of interest" description="Disordered" evidence="1">
    <location>
        <begin position="1"/>
        <end position="38"/>
    </location>
</feature>
<dbReference type="AlphaFoldDB" id="A0A916LC51"/>
<feature type="compositionally biased region" description="Polar residues" evidence="1">
    <location>
        <begin position="1"/>
        <end position="10"/>
    </location>
</feature>
<proteinExistence type="predicted"/>
<organism evidence="2 3">
    <name type="scientific">Mycobacterium tuberculosis</name>
    <dbReference type="NCBI Taxonomy" id="1773"/>
    <lineage>
        <taxon>Bacteria</taxon>
        <taxon>Bacillati</taxon>
        <taxon>Actinomycetota</taxon>
        <taxon>Actinomycetes</taxon>
        <taxon>Mycobacteriales</taxon>
        <taxon>Mycobacteriaceae</taxon>
        <taxon>Mycobacterium</taxon>
        <taxon>Mycobacterium tuberculosis complex</taxon>
    </lineage>
</organism>
<evidence type="ECO:0000313" key="3">
    <source>
        <dbReference type="Proteomes" id="UP000039021"/>
    </source>
</evidence>
<evidence type="ECO:0000256" key="1">
    <source>
        <dbReference type="SAM" id="MobiDB-lite"/>
    </source>
</evidence>
<accession>A0A916LC51</accession>
<feature type="compositionally biased region" description="Polar residues" evidence="1">
    <location>
        <begin position="24"/>
        <end position="38"/>
    </location>
</feature>
<dbReference type="EMBL" id="CSBK01001380">
    <property type="protein sequence ID" value="COY60475.1"/>
    <property type="molecule type" value="Genomic_DNA"/>
</dbReference>
<gene>
    <name evidence="2" type="ORF">ERS007739_02866</name>
</gene>
<protein>
    <submittedName>
        <fullName evidence="2">Uncharacterized protein</fullName>
    </submittedName>
</protein>
<reference evidence="3" key="1">
    <citation type="submission" date="2015-03" db="EMBL/GenBank/DDBJ databases">
        <authorList>
            <consortium name="Pathogen Informatics"/>
        </authorList>
    </citation>
    <scope>NUCLEOTIDE SEQUENCE [LARGE SCALE GENOMIC DNA]</scope>
    <source>
        <strain evidence="3">N09902308</strain>
    </source>
</reference>